<accession>A0A0S7BK15</accession>
<protein>
    <submittedName>
        <fullName evidence="1">Protein containing PglZ domain</fullName>
    </submittedName>
</protein>
<dbReference type="STRING" id="1678840.ATC1_13663"/>
<dbReference type="RefSeq" id="WP_062280359.1">
    <property type="nucleotide sequence ID" value="NZ_DF968181.1"/>
</dbReference>
<dbReference type="EMBL" id="DF968181">
    <property type="protein sequence ID" value="GAP40684.1"/>
    <property type="molecule type" value="Genomic_DNA"/>
</dbReference>
<dbReference type="Pfam" id="PF08665">
    <property type="entry name" value="PglZ"/>
    <property type="match status" value="1"/>
</dbReference>
<dbReference type="SUPFAM" id="SSF53649">
    <property type="entry name" value="Alkaline phosphatase-like"/>
    <property type="match status" value="1"/>
</dbReference>
<gene>
    <name evidence="1" type="ORF">ATC1_13663</name>
</gene>
<evidence type="ECO:0000313" key="2">
    <source>
        <dbReference type="Proteomes" id="UP000053370"/>
    </source>
</evidence>
<proteinExistence type="predicted"/>
<dbReference type="AlphaFoldDB" id="A0A0S7BK15"/>
<dbReference type="Proteomes" id="UP000053370">
    <property type="component" value="Unassembled WGS sequence"/>
</dbReference>
<evidence type="ECO:0000313" key="1">
    <source>
        <dbReference type="EMBL" id="GAP40684.1"/>
    </source>
</evidence>
<name>A0A0S7BK15_9CHLR</name>
<dbReference type="OrthoDB" id="9769734at2"/>
<dbReference type="InterPro" id="IPR017850">
    <property type="entry name" value="Alkaline_phosphatase_core_sf"/>
</dbReference>
<sequence length="655" mass="74470">MNDDLLKYFPSQTHPLTLVSDPDRLLAGEALMAELTRRGFQVIQEDDPVLLRHCIEEVRPFTLDHPIILTTAGSLEDLPYDLYQCAYRINVSLHQFFPNLAYPVLQTLRPDQIEILETCQQPNQLLSRRKTIEFLLHTVFHADPAAFRQPHVLIAWLVDYHHQFSPLPDLLRNSLVDRLNGYSDYQAWNIDVLIRDAQAFQRFIQHEWQKSIDQSISGKQINEPQTAYSIPFSNDSQLQDLVPGLVRRGTIQPLQIEEQAGLPTWARPGVMFVDGRLQRLSMLLENTQQQVRAIQAGGQAGWNVWKGLALTWAELSSAIMQTDLAANSEQEEAYRSILRDMDPLFTVWLRNNYAALGAQRLPTPHHVHHIPHYLAYLRNSGSLDKVVLLILDGLSLTDWQVVSAAWSQRHTDWKMRTNLVFSQIPTITSISRYAMISGLRLTDFAEDINHCVSEARAWELFWSREGIAEAACKLLPLYYDRQIDQLPELQDPRVNFWCLIDDTLDRLAHHATLGAADQLSSLRLWLDPMHCTNSLPLETQLDAYLDQGYALFIASDHGHVEAVGVGQPSEGLVAQTRGKRVRLYQDRLAALRVQADFPDTIAWTDDGLLPDQMIALMPKGRDAFALNGEVVVTHGGISIDEVIVPFIQITKESNL</sequence>
<reference evidence="1" key="1">
    <citation type="journal article" date="2015" name="Genome Announc.">
        <title>Draft Genome Sequence of Anaerolineae Strain TC1, a Novel Isolate from a Methanogenic Wastewater Treatment System.</title>
        <authorList>
            <person name="Matsuura N."/>
            <person name="Tourlousse D.M."/>
            <person name="Sun L."/>
            <person name="Toyonaga M."/>
            <person name="Kuroda K."/>
            <person name="Ohashi A."/>
            <person name="Cruz R."/>
            <person name="Yamaguchi T."/>
            <person name="Sekiguchi Y."/>
        </authorList>
    </citation>
    <scope>NUCLEOTIDE SEQUENCE [LARGE SCALE GENOMIC DNA]</scope>
    <source>
        <strain evidence="1">TC1</strain>
    </source>
</reference>
<organism evidence="1">
    <name type="scientific">Flexilinea flocculi</name>
    <dbReference type="NCBI Taxonomy" id="1678840"/>
    <lineage>
        <taxon>Bacteria</taxon>
        <taxon>Bacillati</taxon>
        <taxon>Chloroflexota</taxon>
        <taxon>Anaerolineae</taxon>
        <taxon>Anaerolineales</taxon>
        <taxon>Anaerolineaceae</taxon>
        <taxon>Flexilinea</taxon>
    </lineage>
</organism>
<dbReference type="NCBIfam" id="NF033449">
    <property type="entry name" value="BREX_PglZ_3"/>
    <property type="match status" value="1"/>
</dbReference>
<keyword evidence="2" id="KW-1185">Reference proteome</keyword>